<evidence type="ECO:0000256" key="11">
    <source>
        <dbReference type="SAM" id="Phobius"/>
    </source>
</evidence>
<dbReference type="FunFam" id="3.40.390.10:FF:000033">
    <property type="entry name" value="A disintegrin and metallopeptidase domain 18"/>
    <property type="match status" value="1"/>
</dbReference>
<evidence type="ECO:0000256" key="8">
    <source>
        <dbReference type="ARBA" id="ARBA00023180"/>
    </source>
</evidence>
<proteinExistence type="predicted"/>
<evidence type="ECO:0000256" key="7">
    <source>
        <dbReference type="ARBA" id="ARBA00023157"/>
    </source>
</evidence>
<dbReference type="SUPFAM" id="SSF57552">
    <property type="entry name" value="Blood coagulation inhibitor (disintegrin)"/>
    <property type="match status" value="1"/>
</dbReference>
<keyword evidence="3 11" id="KW-0812">Transmembrane</keyword>
<feature type="signal peptide" evidence="12">
    <location>
        <begin position="1"/>
        <end position="18"/>
    </location>
</feature>
<feature type="transmembrane region" description="Helical" evidence="11">
    <location>
        <begin position="693"/>
        <end position="713"/>
    </location>
</feature>
<dbReference type="GO" id="GO:0006508">
    <property type="term" value="P:proteolysis"/>
    <property type="evidence" value="ECO:0007669"/>
    <property type="project" value="InterPro"/>
</dbReference>
<organism evidence="15 16">
    <name type="scientific">Sarcophilus harrisii</name>
    <name type="common">Tasmanian devil</name>
    <name type="synonym">Sarcophilus laniarius</name>
    <dbReference type="NCBI Taxonomy" id="9305"/>
    <lineage>
        <taxon>Eukaryota</taxon>
        <taxon>Metazoa</taxon>
        <taxon>Chordata</taxon>
        <taxon>Craniata</taxon>
        <taxon>Vertebrata</taxon>
        <taxon>Euteleostomi</taxon>
        <taxon>Mammalia</taxon>
        <taxon>Metatheria</taxon>
        <taxon>Dasyuromorphia</taxon>
        <taxon>Dasyuridae</taxon>
        <taxon>Sarcophilus</taxon>
    </lineage>
</organism>
<comment type="caution">
    <text evidence="9">Lacks conserved residue(s) required for the propagation of feature annotation.</text>
</comment>
<dbReference type="InParanoid" id="A0A7N4V0K8"/>
<dbReference type="Pfam" id="PF01562">
    <property type="entry name" value="Pep_M12B_propep"/>
    <property type="match status" value="1"/>
</dbReference>
<dbReference type="OrthoDB" id="5951731at2759"/>
<dbReference type="SMART" id="SM00608">
    <property type="entry name" value="ACR"/>
    <property type="match status" value="1"/>
</dbReference>
<dbReference type="InterPro" id="IPR018358">
    <property type="entry name" value="Disintegrin_CS"/>
</dbReference>
<accession>A0A7N4V0K8</accession>
<dbReference type="GO" id="GO:0005886">
    <property type="term" value="C:plasma membrane"/>
    <property type="evidence" value="ECO:0007669"/>
    <property type="project" value="TreeGrafter"/>
</dbReference>
<sequence length="761" mass="85433">MFLLLVLLGVFYAGPSFQQTPLQITVPRKIWSNATEDSVEQHVAYIITIEGKPYTLQLQKQIFLPQDFMVYTYNKQGVFHSSSSSSSKVMMQCNYHGYVAGFPNSLVTLNTCSGLRGLLQFENISYGIEPLESTAGFEHIIYQIKNENINVPLLEENDTDIWYKNLPYKSHIDLEEKIMVSHLLPRYLEMHVIVDKALYDHMGSDMTVVTQKIIQIIGLVNTMFTQLKMTIVLSSLEFWSDKNKISTIGDANDLLHRFLAWKQKFLVLRPNDMAYLLVYRNRPNYIGATFPGKICNKSYSAGIAMYPKAVTLETFSVIMVQLLGLNLGLTYDDLNMCHCLGATCIMNPEAVHSSGIKVFSSCSLKDFKHFTSKSGVECLQNQPYVTPVYKEDAVCGDGFVEGDEECDCGPKEEYPMCKFKNCCVMETCKLKPSAKCGFGPCCSSSCQFYKRGKLCRPKASEECDFNDFCNGTSHECVPDTFVQNGESCRKKTAFCVNGLCANINDQCKAIFGSGSKGASFACFEEMNGRSDRFGNCGVKKDSFKPCPFEDLLCGKLVCTWPKRTLFFRSDVSVIYTRVYDDICVSLAHRIPVRPGQRDFTFVNDGSPCGPKMVCSHFTCRESRFLMQESCNATEKCHGKGRCNNFNSCHCNTHYSPPDCKRMAFLSGGSYEDGHLARPDKVTTRSYIATRKNWLILGFYISLPFLIITIIIVIKWNKVKELCNVEEMQSEGSLSGESSTSYSTSIRQTTDPSSSSATATAI</sequence>
<keyword evidence="2" id="KW-0245">EGF-like domain</keyword>
<dbReference type="Pfam" id="PF01421">
    <property type="entry name" value="Reprolysin"/>
    <property type="match status" value="1"/>
</dbReference>
<dbReference type="FunCoup" id="A0A7N4V0K8">
    <property type="interactions" value="27"/>
</dbReference>
<keyword evidence="4 12" id="KW-0732">Signal</keyword>
<evidence type="ECO:0000256" key="5">
    <source>
        <dbReference type="ARBA" id="ARBA00022989"/>
    </source>
</evidence>
<dbReference type="CDD" id="cd04269">
    <property type="entry name" value="ZnMc_adamalysin_II_like"/>
    <property type="match status" value="1"/>
</dbReference>
<dbReference type="GO" id="GO:0007339">
    <property type="term" value="P:binding of sperm to zona pellucida"/>
    <property type="evidence" value="ECO:0007669"/>
    <property type="project" value="TreeGrafter"/>
</dbReference>
<feature type="domain" description="Disintegrin" evidence="13">
    <location>
        <begin position="392"/>
        <end position="484"/>
    </location>
</feature>
<reference evidence="15 16" key="1">
    <citation type="journal article" date="2011" name="Proc. Natl. Acad. Sci. U.S.A.">
        <title>Genetic diversity and population structure of the endangered marsupial Sarcophilus harrisii (Tasmanian devil).</title>
        <authorList>
            <person name="Miller W."/>
            <person name="Hayes V.M."/>
            <person name="Ratan A."/>
            <person name="Petersen D.C."/>
            <person name="Wittekindt N.E."/>
            <person name="Miller J."/>
            <person name="Walenz B."/>
            <person name="Knight J."/>
            <person name="Qi J."/>
            <person name="Zhao F."/>
            <person name="Wang Q."/>
            <person name="Bedoya-Reina O.C."/>
            <person name="Katiyar N."/>
            <person name="Tomsho L.P."/>
            <person name="Kasson L.M."/>
            <person name="Hardie R.A."/>
            <person name="Woodbridge P."/>
            <person name="Tindall E.A."/>
            <person name="Bertelsen M.F."/>
            <person name="Dixon D."/>
            <person name="Pyecroft S."/>
            <person name="Helgen K.M."/>
            <person name="Lesk A.M."/>
            <person name="Pringle T.H."/>
            <person name="Patterson N."/>
            <person name="Zhang Y."/>
            <person name="Kreiss A."/>
            <person name="Woods G.M."/>
            <person name="Jones M.E."/>
            <person name="Schuster S.C."/>
        </authorList>
    </citation>
    <scope>NUCLEOTIDE SEQUENCE [LARGE SCALE GENOMIC DNA]</scope>
</reference>
<evidence type="ECO:0000256" key="9">
    <source>
        <dbReference type="PROSITE-ProRule" id="PRU00276"/>
    </source>
</evidence>
<keyword evidence="8" id="KW-0325">Glycoprotein</keyword>
<evidence type="ECO:0000313" key="16">
    <source>
        <dbReference type="Proteomes" id="UP000007648"/>
    </source>
</evidence>
<dbReference type="Pfam" id="PF00200">
    <property type="entry name" value="Disintegrin"/>
    <property type="match status" value="1"/>
</dbReference>
<gene>
    <name evidence="15" type="primary">ADAM18</name>
</gene>
<comment type="subcellular location">
    <subcellularLocation>
        <location evidence="1">Membrane</location>
        <topology evidence="1">Single-pass type I membrane protein</topology>
    </subcellularLocation>
</comment>
<dbReference type="PANTHER" id="PTHR11905:SF158">
    <property type="entry name" value="DISINTEGRIN AND METALLOPROTEINASE DOMAIN-CONTAINING PROTEIN 18"/>
    <property type="match status" value="1"/>
</dbReference>
<dbReference type="PROSITE" id="PS00427">
    <property type="entry name" value="DISINTEGRIN_1"/>
    <property type="match status" value="1"/>
</dbReference>
<feature type="disulfide bond" evidence="9">
    <location>
        <begin position="339"/>
        <end position="344"/>
    </location>
</feature>
<protein>
    <submittedName>
        <fullName evidence="15">ADAM metallopeptidase domain 18</fullName>
    </submittedName>
</protein>
<evidence type="ECO:0000256" key="2">
    <source>
        <dbReference type="ARBA" id="ARBA00022536"/>
    </source>
</evidence>
<evidence type="ECO:0000256" key="6">
    <source>
        <dbReference type="ARBA" id="ARBA00023136"/>
    </source>
</evidence>
<dbReference type="PROSITE" id="PS50214">
    <property type="entry name" value="DISINTEGRIN_2"/>
    <property type="match status" value="1"/>
</dbReference>
<dbReference type="InterPro" id="IPR024079">
    <property type="entry name" value="MetalloPept_cat_dom_sf"/>
</dbReference>
<dbReference type="GO" id="GO:0007155">
    <property type="term" value="P:cell adhesion"/>
    <property type="evidence" value="ECO:0007669"/>
    <property type="project" value="TreeGrafter"/>
</dbReference>
<feature type="domain" description="Peptidase M12B" evidence="14">
    <location>
        <begin position="186"/>
        <end position="383"/>
    </location>
</feature>
<dbReference type="InterPro" id="IPR006586">
    <property type="entry name" value="ADAM_Cys-rich"/>
</dbReference>
<evidence type="ECO:0000259" key="14">
    <source>
        <dbReference type="PROSITE" id="PS50215"/>
    </source>
</evidence>
<evidence type="ECO:0000259" key="13">
    <source>
        <dbReference type="PROSITE" id="PS50214"/>
    </source>
</evidence>
<keyword evidence="7 9" id="KW-1015">Disulfide bond</keyword>
<dbReference type="InterPro" id="IPR036436">
    <property type="entry name" value="Disintegrin_dom_sf"/>
</dbReference>
<dbReference type="InterPro" id="IPR001762">
    <property type="entry name" value="Disintegrin_dom"/>
</dbReference>
<dbReference type="Pfam" id="PF08516">
    <property type="entry name" value="ADAM_CR"/>
    <property type="match status" value="1"/>
</dbReference>
<dbReference type="Ensembl" id="ENSSHAT00000039877.1">
    <property type="protein sequence ID" value="ENSSHAP00000029987.1"/>
    <property type="gene ID" value="ENSSHAG00000018599.2"/>
</dbReference>
<feature type="chain" id="PRO_5029820814" evidence="12">
    <location>
        <begin position="19"/>
        <end position="761"/>
    </location>
</feature>
<dbReference type="AlphaFoldDB" id="A0A7N4V0K8"/>
<dbReference type="GO" id="GO:0008584">
    <property type="term" value="P:male gonad development"/>
    <property type="evidence" value="ECO:0007669"/>
    <property type="project" value="TreeGrafter"/>
</dbReference>
<dbReference type="SMART" id="SM00050">
    <property type="entry name" value="DISIN"/>
    <property type="match status" value="1"/>
</dbReference>
<name>A0A7N4V0K8_SARHA</name>
<dbReference type="Gene3D" id="3.40.390.10">
    <property type="entry name" value="Collagenase (Catalytic Domain)"/>
    <property type="match status" value="1"/>
</dbReference>
<keyword evidence="16" id="KW-1185">Reference proteome</keyword>
<dbReference type="Proteomes" id="UP000007648">
    <property type="component" value="Unassembled WGS sequence"/>
</dbReference>
<reference evidence="15" key="2">
    <citation type="submission" date="2025-08" db="UniProtKB">
        <authorList>
            <consortium name="Ensembl"/>
        </authorList>
    </citation>
    <scope>IDENTIFICATION</scope>
</reference>
<dbReference type="GeneTree" id="ENSGT00940000162281"/>
<dbReference type="PROSITE" id="PS50215">
    <property type="entry name" value="ADAM_MEPRO"/>
    <property type="match status" value="1"/>
</dbReference>
<feature type="region of interest" description="Disordered" evidence="10">
    <location>
        <begin position="732"/>
        <end position="761"/>
    </location>
</feature>
<keyword evidence="5 11" id="KW-1133">Transmembrane helix</keyword>
<reference evidence="15" key="3">
    <citation type="submission" date="2025-09" db="UniProtKB">
        <authorList>
            <consortium name="Ensembl"/>
        </authorList>
    </citation>
    <scope>IDENTIFICATION</scope>
</reference>
<dbReference type="InterPro" id="IPR034027">
    <property type="entry name" value="Reprolysin_adamalysin"/>
</dbReference>
<evidence type="ECO:0000313" key="15">
    <source>
        <dbReference type="Ensembl" id="ENSSHAP00000029987.1"/>
    </source>
</evidence>
<dbReference type="InterPro" id="IPR001590">
    <property type="entry name" value="Peptidase_M12B"/>
</dbReference>
<dbReference type="InterPro" id="IPR002870">
    <property type="entry name" value="Peptidase_M12B_N"/>
</dbReference>
<keyword evidence="6 11" id="KW-0472">Membrane</keyword>
<evidence type="ECO:0000256" key="4">
    <source>
        <dbReference type="ARBA" id="ARBA00022729"/>
    </source>
</evidence>
<evidence type="ECO:0000256" key="12">
    <source>
        <dbReference type="SAM" id="SignalP"/>
    </source>
</evidence>
<dbReference type="SUPFAM" id="SSF55486">
    <property type="entry name" value="Metalloproteases ('zincins'), catalytic domain"/>
    <property type="match status" value="1"/>
</dbReference>
<dbReference type="PANTHER" id="PTHR11905">
    <property type="entry name" value="ADAM A DISINTEGRIN AND METALLOPROTEASE DOMAIN"/>
    <property type="match status" value="1"/>
</dbReference>
<evidence type="ECO:0000256" key="3">
    <source>
        <dbReference type="ARBA" id="ARBA00022692"/>
    </source>
</evidence>
<evidence type="ECO:0000256" key="10">
    <source>
        <dbReference type="SAM" id="MobiDB-lite"/>
    </source>
</evidence>
<dbReference type="Gene3D" id="4.10.70.10">
    <property type="entry name" value="Disintegrin domain"/>
    <property type="match status" value="1"/>
</dbReference>
<evidence type="ECO:0000256" key="1">
    <source>
        <dbReference type="ARBA" id="ARBA00004479"/>
    </source>
</evidence>
<dbReference type="GO" id="GO:0004222">
    <property type="term" value="F:metalloendopeptidase activity"/>
    <property type="evidence" value="ECO:0007669"/>
    <property type="project" value="InterPro"/>
</dbReference>